<reference evidence="2 3" key="1">
    <citation type="submission" date="2018-11" db="EMBL/GenBank/DDBJ databases">
        <title>Erythrobacter spongiae sp. nov., isolated from a marine sponge.</title>
        <authorList>
            <person name="Zhuang L."/>
            <person name="Luo L."/>
        </authorList>
    </citation>
    <scope>NUCLEOTIDE SEQUENCE [LARGE SCALE GENOMIC DNA]</scope>
    <source>
        <strain evidence="2 3">HN-E23</strain>
    </source>
</reference>
<comment type="caution">
    <text evidence="2">The sequence shown here is derived from an EMBL/GenBank/DDBJ whole genome shotgun (WGS) entry which is preliminary data.</text>
</comment>
<dbReference type="InterPro" id="IPR007024">
    <property type="entry name" value="BLUF_domain"/>
</dbReference>
<dbReference type="GO" id="GO:0009882">
    <property type="term" value="F:blue light photoreceptor activity"/>
    <property type="evidence" value="ECO:0007669"/>
    <property type="project" value="InterPro"/>
</dbReference>
<gene>
    <name evidence="2" type="ORF">EG799_12705</name>
</gene>
<sequence length="148" mass="17063">MPMSRLLYISQSNLVDGERSVQEQVHEIARSSADRNRKVGLTGSLLFVDNHFIQVLEGDTATIETVFERICCDFDHREVKLIDLVPVKDRLFGHWHMAVMSEDDDTVLPLRDELQHIRFLVGVNAWSAVDQMRECLQMRTASERQLVP</sequence>
<dbReference type="SUPFAM" id="SSF54975">
    <property type="entry name" value="Acylphosphatase/BLUF domain-like"/>
    <property type="match status" value="1"/>
</dbReference>
<dbReference type="InterPro" id="IPR036046">
    <property type="entry name" value="Acylphosphatase-like_dom_sf"/>
</dbReference>
<feature type="domain" description="BLUF" evidence="1">
    <location>
        <begin position="3"/>
        <end position="98"/>
    </location>
</feature>
<organism evidence="2 3">
    <name type="scientific">Aurantiacibacter spongiae</name>
    <dbReference type="NCBI Taxonomy" id="2488860"/>
    <lineage>
        <taxon>Bacteria</taxon>
        <taxon>Pseudomonadati</taxon>
        <taxon>Pseudomonadota</taxon>
        <taxon>Alphaproteobacteria</taxon>
        <taxon>Sphingomonadales</taxon>
        <taxon>Erythrobacteraceae</taxon>
        <taxon>Aurantiacibacter</taxon>
    </lineage>
</organism>
<dbReference type="PROSITE" id="PS50925">
    <property type="entry name" value="BLUF"/>
    <property type="match status" value="1"/>
</dbReference>
<dbReference type="Pfam" id="PF04940">
    <property type="entry name" value="BLUF"/>
    <property type="match status" value="1"/>
</dbReference>
<protein>
    <submittedName>
        <fullName evidence="2">BLUF domain-containing protein</fullName>
    </submittedName>
</protein>
<proteinExistence type="predicted"/>
<dbReference type="GO" id="GO:0071949">
    <property type="term" value="F:FAD binding"/>
    <property type="evidence" value="ECO:0007669"/>
    <property type="project" value="InterPro"/>
</dbReference>
<evidence type="ECO:0000313" key="3">
    <source>
        <dbReference type="Proteomes" id="UP000275232"/>
    </source>
</evidence>
<evidence type="ECO:0000259" key="1">
    <source>
        <dbReference type="PROSITE" id="PS50925"/>
    </source>
</evidence>
<accession>A0A3N5DL23</accession>
<keyword evidence="3" id="KW-1185">Reference proteome</keyword>
<dbReference type="Gene3D" id="3.30.70.100">
    <property type="match status" value="1"/>
</dbReference>
<name>A0A3N5DL23_9SPHN</name>
<dbReference type="EMBL" id="RPFZ01000001">
    <property type="protein sequence ID" value="RPF72392.1"/>
    <property type="molecule type" value="Genomic_DNA"/>
</dbReference>
<evidence type="ECO:0000313" key="2">
    <source>
        <dbReference type="EMBL" id="RPF72392.1"/>
    </source>
</evidence>
<dbReference type="Proteomes" id="UP000275232">
    <property type="component" value="Unassembled WGS sequence"/>
</dbReference>
<dbReference type="SMART" id="SM01034">
    <property type="entry name" value="BLUF"/>
    <property type="match status" value="1"/>
</dbReference>
<dbReference type="AlphaFoldDB" id="A0A3N5DL23"/>